<dbReference type="Pfam" id="PF00899">
    <property type="entry name" value="ThiF"/>
    <property type="match status" value="1"/>
</dbReference>
<dbReference type="GO" id="GO:0005829">
    <property type="term" value="C:cytosol"/>
    <property type="evidence" value="ECO:0007669"/>
    <property type="project" value="TreeGrafter"/>
</dbReference>
<evidence type="ECO:0000256" key="1">
    <source>
        <dbReference type="ARBA" id="ARBA00009919"/>
    </source>
</evidence>
<dbReference type="InterPro" id="IPR045886">
    <property type="entry name" value="ThiF/MoeB/HesA"/>
</dbReference>
<dbReference type="InterPro" id="IPR000594">
    <property type="entry name" value="ThiF_NAD_FAD-bd"/>
</dbReference>
<reference evidence="3" key="1">
    <citation type="submission" date="2022-09" db="EMBL/GenBank/DDBJ databases">
        <authorList>
            <person name="Li Z.-J."/>
        </authorList>
    </citation>
    <scope>NUCLEOTIDE SEQUENCE</scope>
    <source>
        <strain evidence="3">TGB11</strain>
    </source>
</reference>
<sequence length="255" mass="26930">MLSDSEYLRYSRQIMLPEVGECGQQALSKARVLMVGAGGLGTTAGLYLAGAGVGQLAIADSDHVELSNLARQVAYRDEQIGTDKAAALAANLVALNPHCQCRAINTYLEGERLALEVAMADVVLDCSDNLATRHAVNQACVEAGTPLVSAAAIGWQGQLLVYQPHSACYACAFADVTLSEPTRCAEAGVMGPVVGMMATAQALEGIKLLLGQAVGTNRLSRLDGQTMTWQHFSLPVHPHCAVCQPMREVNDAVNH</sequence>
<evidence type="ECO:0000313" key="3">
    <source>
        <dbReference type="EMBL" id="WBA08677.1"/>
    </source>
</evidence>
<gene>
    <name evidence="3" type="ORF">N8M53_00145</name>
</gene>
<comment type="similarity">
    <text evidence="1">Belongs to the HesA/MoeB/ThiF family.</text>
</comment>
<evidence type="ECO:0000313" key="4">
    <source>
        <dbReference type="Proteomes" id="UP001164748"/>
    </source>
</evidence>
<dbReference type="SUPFAM" id="SSF69572">
    <property type="entry name" value="Activating enzymes of the ubiquitin-like proteins"/>
    <property type="match status" value="1"/>
</dbReference>
<dbReference type="CDD" id="cd00757">
    <property type="entry name" value="ThiF_MoeB_HesA_family"/>
    <property type="match status" value="1"/>
</dbReference>
<dbReference type="GO" id="GO:0008641">
    <property type="term" value="F:ubiquitin-like modifier activating enzyme activity"/>
    <property type="evidence" value="ECO:0007669"/>
    <property type="project" value="InterPro"/>
</dbReference>
<dbReference type="FunFam" id="3.40.50.720:FF:000080">
    <property type="entry name" value="Thiazole biosynthesis adenylyltransferase ThiF"/>
    <property type="match status" value="1"/>
</dbReference>
<dbReference type="GO" id="GO:0016779">
    <property type="term" value="F:nucleotidyltransferase activity"/>
    <property type="evidence" value="ECO:0007669"/>
    <property type="project" value="TreeGrafter"/>
</dbReference>
<dbReference type="GO" id="GO:0004792">
    <property type="term" value="F:thiosulfate-cyanide sulfurtransferase activity"/>
    <property type="evidence" value="ECO:0007669"/>
    <property type="project" value="TreeGrafter"/>
</dbReference>
<accession>A0AA47KKU4</accession>
<dbReference type="Proteomes" id="UP001164748">
    <property type="component" value="Chromosome"/>
</dbReference>
<dbReference type="InterPro" id="IPR035985">
    <property type="entry name" value="Ubiquitin-activating_enz"/>
</dbReference>
<dbReference type="PANTHER" id="PTHR10953:SF240">
    <property type="entry name" value="SULFUR CARRIER PROTEIN THIS ADENYLYLTRANSFERASE"/>
    <property type="match status" value="1"/>
</dbReference>
<feature type="domain" description="THIF-type NAD/FAD binding fold" evidence="2">
    <location>
        <begin position="10"/>
        <end position="240"/>
    </location>
</feature>
<protein>
    <submittedName>
        <fullName evidence="3">HesA/MoeB/ThiF family protein</fullName>
    </submittedName>
</protein>
<evidence type="ECO:0000259" key="2">
    <source>
        <dbReference type="Pfam" id="PF00899"/>
    </source>
</evidence>
<dbReference type="AlphaFoldDB" id="A0AA47KKU4"/>
<dbReference type="GO" id="GO:0008146">
    <property type="term" value="F:sulfotransferase activity"/>
    <property type="evidence" value="ECO:0007669"/>
    <property type="project" value="TreeGrafter"/>
</dbReference>
<name>A0AA47KKU4_9GAMM</name>
<proteinExistence type="inferred from homology"/>
<dbReference type="EMBL" id="CP114588">
    <property type="protein sequence ID" value="WBA08677.1"/>
    <property type="molecule type" value="Genomic_DNA"/>
</dbReference>
<dbReference type="PANTHER" id="PTHR10953">
    <property type="entry name" value="UBIQUITIN-ACTIVATING ENZYME E1"/>
    <property type="match status" value="1"/>
</dbReference>
<dbReference type="Gene3D" id="3.40.50.720">
    <property type="entry name" value="NAD(P)-binding Rossmann-like Domain"/>
    <property type="match status" value="1"/>
</dbReference>
<dbReference type="RefSeq" id="WP_269579063.1">
    <property type="nucleotide sequence ID" value="NZ_CP114588.1"/>
</dbReference>
<organism evidence="3 4">
    <name type="scientific">Salinivibrio kushneri</name>
    <dbReference type="NCBI Taxonomy" id="1908198"/>
    <lineage>
        <taxon>Bacteria</taxon>
        <taxon>Pseudomonadati</taxon>
        <taxon>Pseudomonadota</taxon>
        <taxon>Gammaproteobacteria</taxon>
        <taxon>Vibrionales</taxon>
        <taxon>Vibrionaceae</taxon>
        <taxon>Salinivibrio</taxon>
    </lineage>
</organism>